<dbReference type="EMBL" id="CP024640">
    <property type="protein sequence ID" value="QGR09863.1"/>
    <property type="molecule type" value="Genomic_DNA"/>
</dbReference>
<keyword evidence="5" id="KW-1185">Reference proteome</keyword>
<geneLocation type="plasmid" evidence="4">
    <name>pmsr2d</name>
</geneLocation>
<dbReference type="InterPro" id="IPR008990">
    <property type="entry name" value="Elect_transpt_acc-like_dom_sf"/>
</dbReference>
<evidence type="ECO:0000313" key="4">
    <source>
        <dbReference type="Proteomes" id="UP000424872"/>
    </source>
</evidence>
<dbReference type="Gene3D" id="1.10.472.20">
    <property type="entry name" value="Nitrile hydratase, beta subunit"/>
    <property type="match status" value="1"/>
</dbReference>
<geneLocation type="plasmid" evidence="3">
    <name>pMSR2D</name>
</geneLocation>
<reference evidence="3" key="2">
    <citation type="journal article" date="2020" name="Environ. Microbiol.">
        <title>The extreme plant-growth-promoting properties of Pantoea phytobeneficialis MSR2 revealed by functional and genomic analysis.</title>
        <authorList>
            <person name="Nascimento F.X."/>
            <person name="Hernandez A.G."/>
            <person name="Glick B.R."/>
            <person name="Rossi M.J."/>
        </authorList>
    </citation>
    <scope>NUCLEOTIDE SEQUENCE</scope>
    <source>
        <strain evidence="3">MSR2</strain>
    </source>
</reference>
<dbReference type="Proteomes" id="UP001171299">
    <property type="component" value="Unassembled WGS sequence"/>
</dbReference>
<accession>A0AAP9HAU6</accession>
<dbReference type="RefSeq" id="WP_208727286.1">
    <property type="nucleotide sequence ID" value="NZ_CP024640.1"/>
</dbReference>
<reference evidence="4" key="1">
    <citation type="submission" date="2017-11" db="EMBL/GenBank/DDBJ databases">
        <title>Genome sequence of Pantoea sp. MSR2.</title>
        <authorList>
            <person name="Nascimento F.X."/>
        </authorList>
    </citation>
    <scope>NUCLEOTIDE SEQUENCE [LARGE SCALE GENOMIC DNA]</scope>
    <source>
        <strain evidence="4">MSR2</strain>
        <plasmid evidence="4">pmsr2d</plasmid>
    </source>
</reference>
<dbReference type="InterPro" id="IPR042262">
    <property type="entry name" value="CN_hydtase_beta_C"/>
</dbReference>
<dbReference type="EMBL" id="JAUOOM010000008">
    <property type="protein sequence ID" value="MDO6406895.1"/>
    <property type="molecule type" value="Genomic_DNA"/>
</dbReference>
<keyword evidence="3" id="KW-0614">Plasmid</keyword>
<dbReference type="Pfam" id="PF21006">
    <property type="entry name" value="NHase_beta_N"/>
    <property type="match status" value="1"/>
</dbReference>
<sequence length="145" mass="16074">MSKDVAIVIPGQDADSAPFEHPWQAQVFSLIVHLHQAGKFSWNTWVEVFSREIKAAPARADESINDAYYRQWVSAAEKLILSLAMTEEADIAQRATEWRQAYLHTPHGMPVILSNASCPPAHSHQHPTLRVPVAVSPAARTAELS</sequence>
<name>A0AAP9HAU6_9GAMM</name>
<evidence type="ECO:0000313" key="5">
    <source>
        <dbReference type="Proteomes" id="UP001171299"/>
    </source>
</evidence>
<proteinExistence type="predicted"/>
<evidence type="ECO:0000313" key="3">
    <source>
        <dbReference type="EMBL" id="QGR09863.1"/>
    </source>
</evidence>
<reference evidence="2" key="3">
    <citation type="submission" date="2023-07" db="EMBL/GenBank/DDBJ databases">
        <title>The extreme plant-growth-promoting properties of Pantoea phytobeneficialis PF55 revealed by functional and genomic analysis.</title>
        <authorList>
            <person name="Nascimento F.X."/>
            <person name="Marcio R.J."/>
        </authorList>
    </citation>
    <scope>NUCLEOTIDE SEQUENCE</scope>
    <source>
        <strain evidence="2">PF55</strain>
    </source>
</reference>
<evidence type="ECO:0000259" key="1">
    <source>
        <dbReference type="Pfam" id="PF21006"/>
    </source>
</evidence>
<dbReference type="AlphaFoldDB" id="A0AAP9HAU6"/>
<evidence type="ECO:0000313" key="2">
    <source>
        <dbReference type="EMBL" id="MDO6406895.1"/>
    </source>
</evidence>
<organism evidence="3 4">
    <name type="scientific">Pantoea phytobeneficialis</name>
    <dbReference type="NCBI Taxonomy" id="2052056"/>
    <lineage>
        <taxon>Bacteria</taxon>
        <taxon>Pseudomonadati</taxon>
        <taxon>Pseudomonadota</taxon>
        <taxon>Gammaproteobacteria</taxon>
        <taxon>Enterobacterales</taxon>
        <taxon>Erwiniaceae</taxon>
        <taxon>Pantoea</taxon>
    </lineage>
</organism>
<dbReference type="InterPro" id="IPR049054">
    <property type="entry name" value="CN_hydtase_beta-like_N"/>
</dbReference>
<feature type="domain" description="Nitrile hydratase beta subunit-like N-terminal" evidence="1">
    <location>
        <begin position="14"/>
        <end position="101"/>
    </location>
</feature>
<gene>
    <name evidence="3" type="ORF">CTZ24_25705</name>
    <name evidence="2" type="ORF">Q3404_09920</name>
</gene>
<dbReference type="KEGG" id="ppho:CTZ24_25705"/>
<dbReference type="Proteomes" id="UP000424872">
    <property type="component" value="Plasmid pMSR2D"/>
</dbReference>
<dbReference type="NCBIfam" id="TIGR03889">
    <property type="entry name" value="nitrile_acc"/>
    <property type="match status" value="1"/>
</dbReference>
<dbReference type="SUPFAM" id="SSF50090">
    <property type="entry name" value="Electron transport accessory proteins"/>
    <property type="match status" value="1"/>
</dbReference>
<protein>
    <submittedName>
        <fullName evidence="3">Nitrile hydratase accessory protein</fullName>
    </submittedName>
</protein>
<dbReference type="InterPro" id="IPR023808">
    <property type="entry name" value="Nitrile_Hydratase_acc_put"/>
</dbReference>